<dbReference type="GO" id="GO:0000122">
    <property type="term" value="P:negative regulation of transcription by RNA polymerase II"/>
    <property type="evidence" value="ECO:0000318"/>
    <property type="project" value="GO_Central"/>
</dbReference>
<organism evidence="3 4">
    <name type="scientific">Monodelphis domestica</name>
    <name type="common">Gray short-tailed opossum</name>
    <dbReference type="NCBI Taxonomy" id="13616"/>
    <lineage>
        <taxon>Eukaryota</taxon>
        <taxon>Metazoa</taxon>
        <taxon>Chordata</taxon>
        <taxon>Craniata</taxon>
        <taxon>Vertebrata</taxon>
        <taxon>Euteleostomi</taxon>
        <taxon>Mammalia</taxon>
        <taxon>Metatheria</taxon>
        <taxon>Didelphimorphia</taxon>
        <taxon>Didelphidae</taxon>
        <taxon>Monodelphis</taxon>
    </lineage>
</organism>
<dbReference type="KEGG" id="mdo:103102040"/>
<dbReference type="Pfam" id="PF12796">
    <property type="entry name" value="Ank_2"/>
    <property type="match status" value="1"/>
</dbReference>
<dbReference type="InterPro" id="IPR040355">
    <property type="entry name" value="FAM220A"/>
</dbReference>
<dbReference type="PROSITE" id="PS50297">
    <property type="entry name" value="ANK_REP_REGION"/>
    <property type="match status" value="2"/>
</dbReference>
<dbReference type="InterPro" id="IPR029155">
    <property type="entry name" value="SIPAR"/>
</dbReference>
<reference evidence="3 4" key="1">
    <citation type="journal article" date="2007" name="Nature">
        <title>Genome of the marsupial Monodelphis domestica reveals innovation in non-coding sequences.</title>
        <authorList>
            <person name="Mikkelsen T.S."/>
            <person name="Wakefield M.J."/>
            <person name="Aken B."/>
            <person name="Amemiya C.T."/>
            <person name="Chang J.L."/>
            <person name="Duke S."/>
            <person name="Garber M."/>
            <person name="Gentles A.J."/>
            <person name="Goodstadt L."/>
            <person name="Heger A."/>
            <person name="Jurka J."/>
            <person name="Kamal M."/>
            <person name="Mauceli E."/>
            <person name="Searle S.M."/>
            <person name="Sharpe T."/>
            <person name="Baker M.L."/>
            <person name="Batzer M.A."/>
            <person name="Benos P.V."/>
            <person name="Belov K."/>
            <person name="Clamp M."/>
            <person name="Cook A."/>
            <person name="Cuff J."/>
            <person name="Das R."/>
            <person name="Davidow L."/>
            <person name="Deakin J.E."/>
            <person name="Fazzari M.J."/>
            <person name="Glass J.L."/>
            <person name="Grabherr M."/>
            <person name="Greally J.M."/>
            <person name="Gu W."/>
            <person name="Hore T.A."/>
            <person name="Huttley G.A."/>
            <person name="Kleber M."/>
            <person name="Jirtle R.L."/>
            <person name="Koina E."/>
            <person name="Lee J.T."/>
            <person name="Mahony S."/>
            <person name="Marra M.A."/>
            <person name="Miller R.D."/>
            <person name="Nicholls R.D."/>
            <person name="Oda M."/>
            <person name="Papenfuss A.T."/>
            <person name="Parra Z.E."/>
            <person name="Pollock D.D."/>
            <person name="Ray D.A."/>
            <person name="Schein J.E."/>
            <person name="Speed T.P."/>
            <person name="Thompson K."/>
            <person name="VandeBerg J.L."/>
            <person name="Wade C.M."/>
            <person name="Walker J.A."/>
            <person name="Waters P.D."/>
            <person name="Webber C."/>
            <person name="Weidman J.R."/>
            <person name="Xie X."/>
            <person name="Zody M.C."/>
            <person name="Baldwin J."/>
            <person name="Abdouelleil A."/>
            <person name="Abdulkadir J."/>
            <person name="Abebe A."/>
            <person name="Abera B."/>
            <person name="Abreu J."/>
            <person name="Acer S.C."/>
            <person name="Aftuck L."/>
            <person name="Alexander A."/>
            <person name="An P."/>
            <person name="Anderson E."/>
            <person name="Anderson S."/>
            <person name="Arachi H."/>
            <person name="Azer M."/>
            <person name="Bachantsang P."/>
            <person name="Barry A."/>
            <person name="Bayul T."/>
            <person name="Berlin A."/>
            <person name="Bessette D."/>
            <person name="Bloom T."/>
            <person name="Bloom T."/>
            <person name="Boguslavskiy L."/>
            <person name="Bonnet C."/>
            <person name="Boukhgalter B."/>
            <person name="Bourzgui I."/>
            <person name="Brown A."/>
            <person name="Cahill P."/>
            <person name="Channer S."/>
            <person name="Cheshatsang Y."/>
            <person name="Chuda L."/>
            <person name="Citroen M."/>
            <person name="Collymore A."/>
            <person name="Cooke P."/>
            <person name="Costello M."/>
            <person name="D'Aco K."/>
            <person name="Daza R."/>
            <person name="De Haan G."/>
            <person name="DeGray S."/>
            <person name="DeMaso C."/>
            <person name="Dhargay N."/>
            <person name="Dooley K."/>
            <person name="Dooley E."/>
            <person name="Doricent M."/>
            <person name="Dorje P."/>
            <person name="Dorjee K."/>
            <person name="Dupes A."/>
            <person name="Elong R."/>
            <person name="Falk J."/>
            <person name="Farina A."/>
            <person name="Faro S."/>
            <person name="Ferguson D."/>
            <person name="Fisher S."/>
            <person name="Foley C.D."/>
            <person name="Franke A."/>
            <person name="Friedrich D."/>
            <person name="Gadbois L."/>
            <person name="Gearin G."/>
            <person name="Gearin C.R."/>
            <person name="Giannoukos G."/>
            <person name="Goode T."/>
            <person name="Graham J."/>
            <person name="Grandbois E."/>
            <person name="Grewal S."/>
            <person name="Gyaltsen K."/>
            <person name="Hafez N."/>
            <person name="Hagos B."/>
            <person name="Hall J."/>
            <person name="Henson C."/>
            <person name="Hollinger A."/>
            <person name="Honan T."/>
            <person name="Huard M.D."/>
            <person name="Hughes L."/>
            <person name="Hurhula B."/>
            <person name="Husby M.E."/>
            <person name="Kamat A."/>
            <person name="Kanga B."/>
            <person name="Kashin S."/>
            <person name="Khazanovich D."/>
            <person name="Kisner P."/>
            <person name="Lance K."/>
            <person name="Lara M."/>
            <person name="Lee W."/>
            <person name="Lennon N."/>
            <person name="Letendre F."/>
            <person name="LeVine R."/>
            <person name="Lipovsky A."/>
            <person name="Liu X."/>
            <person name="Liu J."/>
            <person name="Liu S."/>
            <person name="Lokyitsang T."/>
            <person name="Lokyitsang Y."/>
            <person name="Lubonja R."/>
            <person name="Lui A."/>
            <person name="MacDonald P."/>
            <person name="Magnisalis V."/>
            <person name="Maru K."/>
            <person name="Matthews C."/>
            <person name="McCusker W."/>
            <person name="McDonough S."/>
            <person name="Mehta T."/>
            <person name="Meldrim J."/>
            <person name="Meneus L."/>
            <person name="Mihai O."/>
            <person name="Mihalev A."/>
            <person name="Mihova T."/>
            <person name="Mittelman R."/>
            <person name="Mlenga V."/>
            <person name="Montmayeur A."/>
            <person name="Mulrain L."/>
            <person name="Navidi A."/>
            <person name="Naylor J."/>
            <person name="Negash T."/>
            <person name="Nguyen T."/>
            <person name="Nguyen N."/>
            <person name="Nicol R."/>
            <person name="Norbu C."/>
            <person name="Norbu N."/>
            <person name="Novod N."/>
            <person name="O'Neill B."/>
            <person name="Osman S."/>
            <person name="Markiewicz E."/>
            <person name="Oyono O.L."/>
            <person name="Patti C."/>
            <person name="Phunkhang P."/>
            <person name="Pierre F."/>
            <person name="Priest M."/>
            <person name="Raghuraman S."/>
            <person name="Rege F."/>
            <person name="Reyes R."/>
            <person name="Rise C."/>
            <person name="Rogov P."/>
            <person name="Ross K."/>
            <person name="Ryan E."/>
            <person name="Settipalli S."/>
            <person name="Shea T."/>
            <person name="Sherpa N."/>
            <person name="Shi L."/>
            <person name="Shih D."/>
            <person name="Sparrow T."/>
            <person name="Spaulding J."/>
            <person name="Stalker J."/>
            <person name="Stange-Thomann N."/>
            <person name="Stavropoulos S."/>
            <person name="Stone C."/>
            <person name="Strader C."/>
            <person name="Tesfaye S."/>
            <person name="Thomson T."/>
            <person name="Thoulutsang Y."/>
            <person name="Thoulutsang D."/>
            <person name="Topham K."/>
            <person name="Topping I."/>
            <person name="Tsamla T."/>
            <person name="Vassiliev H."/>
            <person name="Vo A."/>
            <person name="Wangchuk T."/>
            <person name="Wangdi T."/>
            <person name="Weiand M."/>
            <person name="Wilkinson J."/>
            <person name="Wilson A."/>
            <person name="Yadav S."/>
            <person name="Young G."/>
            <person name="Yu Q."/>
            <person name="Zembek L."/>
            <person name="Zhong D."/>
            <person name="Zimmer A."/>
            <person name="Zwirko Z."/>
            <person name="Jaffe D.B."/>
            <person name="Alvarez P."/>
            <person name="Brockman W."/>
            <person name="Butler J."/>
            <person name="Chin C."/>
            <person name="Gnerre S."/>
            <person name="MacCallum I."/>
            <person name="Graves J.A."/>
            <person name="Ponting C.P."/>
            <person name="Breen M."/>
            <person name="Samollow P.B."/>
            <person name="Lander E.S."/>
            <person name="Lindblad-Toh K."/>
        </authorList>
    </citation>
    <scope>NUCLEOTIDE SEQUENCE [LARGE SCALE GENOMIC DNA]</scope>
</reference>
<dbReference type="Bgee" id="ENSMODG00000007919">
    <property type="expression patterns" value="Expressed in spermatid and 16 other cell types or tissues"/>
</dbReference>
<dbReference type="PANTHER" id="PTHR31980">
    <property type="entry name" value="PROTEIN FAM220A"/>
    <property type="match status" value="1"/>
</dbReference>
<dbReference type="SUPFAM" id="SSF48403">
    <property type="entry name" value="Ankyrin repeat"/>
    <property type="match status" value="1"/>
</dbReference>
<dbReference type="GO" id="GO:0097677">
    <property type="term" value="F:STAT family protein binding"/>
    <property type="evidence" value="ECO:0000318"/>
    <property type="project" value="GO_Central"/>
</dbReference>
<dbReference type="OrthoDB" id="9439631at2759"/>
<dbReference type="SMART" id="SM00248">
    <property type="entry name" value="ANK"/>
    <property type="match status" value="3"/>
</dbReference>
<dbReference type="FunCoup" id="A0A5F8G5L9">
    <property type="interactions" value="293"/>
</dbReference>
<dbReference type="Proteomes" id="UP000002280">
    <property type="component" value="Chromosome 6"/>
</dbReference>
<feature type="repeat" description="ANK" evidence="1">
    <location>
        <begin position="381"/>
        <end position="403"/>
    </location>
</feature>
<gene>
    <name evidence="3" type="primary">LOC103102040</name>
</gene>
<evidence type="ECO:0000259" key="2">
    <source>
        <dbReference type="Pfam" id="PF15487"/>
    </source>
</evidence>
<dbReference type="InterPro" id="IPR002110">
    <property type="entry name" value="Ankyrin_rpt"/>
</dbReference>
<dbReference type="AlphaFoldDB" id="A0A5F8G5L9"/>
<protein>
    <submittedName>
        <fullName evidence="3">Family with sequence similarity 220 member A</fullName>
    </submittedName>
</protein>
<evidence type="ECO:0000313" key="4">
    <source>
        <dbReference type="Proteomes" id="UP000002280"/>
    </source>
</evidence>
<evidence type="ECO:0000256" key="1">
    <source>
        <dbReference type="PROSITE-ProRule" id="PRU00023"/>
    </source>
</evidence>
<dbReference type="GeneTree" id="ENSGT00390000014156"/>
<sequence length="480" mass="54920">METMRDRRTTLGSCHISVKGEDDVDSNKLLCRVNKRQQQKEIPHLSDMCSWSNKPGVDFNRSLHKELFSSEIKNYLSKADPLPHIGNKMLPYLRKSTRRNSTKAAGQKDSVNMLFPAKEHFAKIFCGLNEALVSDWLERAIYSINDLREWCHIGDNFVRFANFWLSELPYKQKLNLLQLEMGLFDDELQSAFFEEVGAELEFSHLHSVRSATLCEYPEVLLNDETKYVFLDYLNLMSSEQTIEYKKMLSGLKCTTNNLQIALWLLALRAFALANLWHAVVKFYKAMVSSQPPPGLPNKSSVSATRKQKSDLFKERAFQSIQLGYIDVLHYLIKGHQIDPYVVDENNRNMIFLSVIHNQPKILEYFLDMDSPIPNVNQAAENGNTPLHAAVNIRKTDIMSLLLRFAEIDVNAPNYQCNGATALHLAIVYGHLDICYLLLKAAADPEIQMGELTPLQLAQHMGNKTIENLIRFHVNKLKKGK</sequence>
<keyword evidence="1" id="KW-0040">ANK repeat</keyword>
<dbReference type="Ensembl" id="ENSMODT00000075624.1">
    <property type="protein sequence ID" value="ENSMODP00000042760.1"/>
    <property type="gene ID" value="ENSMODG00000007919.3"/>
</dbReference>
<feature type="domain" description="SIPAR" evidence="2">
    <location>
        <begin position="5"/>
        <end position="273"/>
    </location>
</feature>
<proteinExistence type="predicted"/>
<dbReference type="GO" id="GO:0005634">
    <property type="term" value="C:nucleus"/>
    <property type="evidence" value="ECO:0000318"/>
    <property type="project" value="GO_Central"/>
</dbReference>
<dbReference type="PANTHER" id="PTHR31980:SF1">
    <property type="entry name" value="PROTEIN FAM220A"/>
    <property type="match status" value="1"/>
</dbReference>
<dbReference type="Gene3D" id="1.25.40.20">
    <property type="entry name" value="Ankyrin repeat-containing domain"/>
    <property type="match status" value="1"/>
</dbReference>
<accession>A0A5F8G5L9</accession>
<feature type="repeat" description="ANK" evidence="1">
    <location>
        <begin position="417"/>
        <end position="449"/>
    </location>
</feature>
<dbReference type="PROSITE" id="PS50088">
    <property type="entry name" value="ANK_REPEAT"/>
    <property type="match status" value="2"/>
</dbReference>
<dbReference type="Pfam" id="PF15487">
    <property type="entry name" value="FAM220"/>
    <property type="match status" value="1"/>
</dbReference>
<dbReference type="InterPro" id="IPR036770">
    <property type="entry name" value="Ankyrin_rpt-contain_sf"/>
</dbReference>
<name>A0A5F8G5L9_MONDO</name>
<keyword evidence="4" id="KW-1185">Reference proteome</keyword>
<dbReference type="InParanoid" id="A0A5F8G5L9"/>
<dbReference type="GeneID" id="103102040"/>
<reference evidence="3" key="2">
    <citation type="submission" date="2025-08" db="UniProtKB">
        <authorList>
            <consortium name="Ensembl"/>
        </authorList>
    </citation>
    <scope>IDENTIFICATION</scope>
</reference>
<reference evidence="3" key="3">
    <citation type="submission" date="2025-09" db="UniProtKB">
        <authorList>
            <consortium name="Ensembl"/>
        </authorList>
    </citation>
    <scope>IDENTIFICATION</scope>
</reference>
<evidence type="ECO:0000313" key="3">
    <source>
        <dbReference type="Ensembl" id="ENSMODP00000042760.1"/>
    </source>
</evidence>